<dbReference type="AlphaFoldDB" id="A0A6L5YDK4"/>
<dbReference type="CDD" id="cd03089">
    <property type="entry name" value="PMM_PGM"/>
    <property type="match status" value="1"/>
</dbReference>
<dbReference type="InterPro" id="IPR016066">
    <property type="entry name" value="A-D-PHexomutase_CS"/>
</dbReference>
<dbReference type="InterPro" id="IPR005843">
    <property type="entry name" value="A-D-PHexomutase_C"/>
</dbReference>
<dbReference type="Gene3D" id="3.30.310.50">
    <property type="entry name" value="Alpha-D-phosphohexomutase, C-terminal domain"/>
    <property type="match status" value="1"/>
</dbReference>
<evidence type="ECO:0000313" key="13">
    <source>
        <dbReference type="Proteomes" id="UP000473699"/>
    </source>
</evidence>
<evidence type="ECO:0000256" key="4">
    <source>
        <dbReference type="ARBA" id="ARBA00022723"/>
    </source>
</evidence>
<feature type="domain" description="Alpha-D-phosphohexomutase alpha/beta/alpha" evidence="11">
    <location>
        <begin position="257"/>
        <end position="365"/>
    </location>
</feature>
<comment type="cofactor">
    <cofactor evidence="1">
        <name>Mg(2+)</name>
        <dbReference type="ChEBI" id="CHEBI:18420"/>
    </cofactor>
</comment>
<proteinExistence type="inferred from homology"/>
<evidence type="ECO:0000256" key="6">
    <source>
        <dbReference type="ARBA" id="ARBA00023235"/>
    </source>
</evidence>
<dbReference type="GO" id="GO:0016868">
    <property type="term" value="F:intramolecular phosphotransferase activity"/>
    <property type="evidence" value="ECO:0007669"/>
    <property type="project" value="InterPro"/>
</dbReference>
<dbReference type="PANTHER" id="PTHR43771:SF2">
    <property type="entry name" value="PHOSPHOMANNOMUTASE_PHOSPHOGLUCOMUTASE"/>
    <property type="match status" value="1"/>
</dbReference>
<keyword evidence="3" id="KW-0597">Phosphoprotein</keyword>
<feature type="domain" description="Alpha-D-phosphohexomutase alpha/beta/alpha" evidence="9">
    <location>
        <begin position="7"/>
        <end position="138"/>
    </location>
</feature>
<accession>A0A6L5YDK4</accession>
<comment type="similarity">
    <text evidence="2 7">Belongs to the phosphohexose mutase family.</text>
</comment>
<dbReference type="InterPro" id="IPR005841">
    <property type="entry name" value="Alpha-D-phosphohexomutase_SF"/>
</dbReference>
<keyword evidence="4 7" id="KW-0479">Metal-binding</keyword>
<dbReference type="Proteomes" id="UP000473699">
    <property type="component" value="Unassembled WGS sequence"/>
</dbReference>
<dbReference type="InterPro" id="IPR005845">
    <property type="entry name" value="A-D-PHexomutase_a/b/a-II"/>
</dbReference>
<comment type="caution">
    <text evidence="12">The sequence shown here is derived from an EMBL/GenBank/DDBJ whole genome shotgun (WGS) entry which is preliminary data.</text>
</comment>
<dbReference type="InterPro" id="IPR016055">
    <property type="entry name" value="A-D-PHexomutase_a/b/a-I/II/III"/>
</dbReference>
<evidence type="ECO:0000256" key="5">
    <source>
        <dbReference type="ARBA" id="ARBA00022842"/>
    </source>
</evidence>
<evidence type="ECO:0000259" key="8">
    <source>
        <dbReference type="Pfam" id="PF00408"/>
    </source>
</evidence>
<name>A0A6L5YDK4_9BACT</name>
<evidence type="ECO:0000259" key="9">
    <source>
        <dbReference type="Pfam" id="PF02878"/>
    </source>
</evidence>
<reference evidence="12 13" key="1">
    <citation type="submission" date="2019-08" db="EMBL/GenBank/DDBJ databases">
        <title>In-depth cultivation of the pig gut microbiome towards novel bacterial diversity and tailored functional studies.</title>
        <authorList>
            <person name="Wylensek D."/>
            <person name="Hitch T.C.A."/>
            <person name="Clavel T."/>
        </authorList>
    </citation>
    <scope>NUCLEOTIDE SEQUENCE [LARGE SCALE GENOMIC DNA]</scope>
    <source>
        <strain evidence="12 13">SM-530-WT-4B</strain>
    </source>
</reference>
<evidence type="ECO:0000256" key="7">
    <source>
        <dbReference type="RuleBase" id="RU004326"/>
    </source>
</evidence>
<evidence type="ECO:0000259" key="11">
    <source>
        <dbReference type="Pfam" id="PF02880"/>
    </source>
</evidence>
<protein>
    <submittedName>
        <fullName evidence="12">Phosphomannomutase/phosphoglucomutase</fullName>
    </submittedName>
</protein>
<dbReference type="PRINTS" id="PR00509">
    <property type="entry name" value="PGMPMM"/>
</dbReference>
<evidence type="ECO:0000256" key="1">
    <source>
        <dbReference type="ARBA" id="ARBA00001946"/>
    </source>
</evidence>
<evidence type="ECO:0000259" key="10">
    <source>
        <dbReference type="Pfam" id="PF02879"/>
    </source>
</evidence>
<dbReference type="Pfam" id="PF02878">
    <property type="entry name" value="PGM_PMM_I"/>
    <property type="match status" value="1"/>
</dbReference>
<dbReference type="RefSeq" id="WP_154529231.1">
    <property type="nucleotide sequence ID" value="NZ_JAXDZJ010000067.1"/>
</dbReference>
<keyword evidence="13" id="KW-1185">Reference proteome</keyword>
<dbReference type="InterPro" id="IPR036900">
    <property type="entry name" value="A-D-PHexomutase_C_sf"/>
</dbReference>
<dbReference type="PROSITE" id="PS00710">
    <property type="entry name" value="PGM_PMM"/>
    <property type="match status" value="1"/>
</dbReference>
<dbReference type="InterPro" id="IPR005846">
    <property type="entry name" value="A-D-PHexomutase_a/b/a-III"/>
</dbReference>
<dbReference type="InterPro" id="IPR005844">
    <property type="entry name" value="A-D-PHexomutase_a/b/a-I"/>
</dbReference>
<dbReference type="EMBL" id="VUNH01000009">
    <property type="protein sequence ID" value="MST56148.1"/>
    <property type="molecule type" value="Genomic_DNA"/>
</dbReference>
<dbReference type="SUPFAM" id="SSF55957">
    <property type="entry name" value="Phosphoglucomutase, C-terminal domain"/>
    <property type="match status" value="1"/>
</dbReference>
<dbReference type="Pfam" id="PF02880">
    <property type="entry name" value="PGM_PMM_III"/>
    <property type="match status" value="1"/>
</dbReference>
<keyword evidence="5 7" id="KW-0460">Magnesium</keyword>
<keyword evidence="6" id="KW-0413">Isomerase</keyword>
<dbReference type="Gene3D" id="3.40.120.10">
    <property type="entry name" value="Alpha-D-Glucose-1,6-Bisphosphate, subunit A, domain 3"/>
    <property type="match status" value="3"/>
</dbReference>
<dbReference type="SUPFAM" id="SSF53738">
    <property type="entry name" value="Phosphoglucomutase, first 3 domains"/>
    <property type="match status" value="3"/>
</dbReference>
<evidence type="ECO:0000313" key="12">
    <source>
        <dbReference type="EMBL" id="MST56148.1"/>
    </source>
</evidence>
<evidence type="ECO:0000256" key="3">
    <source>
        <dbReference type="ARBA" id="ARBA00022553"/>
    </source>
</evidence>
<evidence type="ECO:0000256" key="2">
    <source>
        <dbReference type="ARBA" id="ARBA00010231"/>
    </source>
</evidence>
<dbReference type="GO" id="GO:0005975">
    <property type="term" value="P:carbohydrate metabolic process"/>
    <property type="evidence" value="ECO:0007669"/>
    <property type="project" value="InterPro"/>
</dbReference>
<dbReference type="PANTHER" id="PTHR43771">
    <property type="entry name" value="PHOSPHOMANNOMUTASE"/>
    <property type="match status" value="1"/>
</dbReference>
<dbReference type="Pfam" id="PF02879">
    <property type="entry name" value="PGM_PMM_II"/>
    <property type="match status" value="1"/>
</dbReference>
<sequence>MTPVPSRIFREYDIRGEAESELTDENVLAIARAYGTYLRRAGILKAAVGGDVRLSTERIRAAAVEGLRSCGVDVVDLGTVTTPMLYWSFFRFNADGGVMITGSHNPKNMNGLKLGFKKATLYGEEIQKIRRMAQTGDFDFAAAHGTLEKADIADEYVAMLASKVRLPRPMKIVIDPANGTAALFAGKFFKALGCDVTALYDTPDGTFPNHHPDPQKKENMRDLARKVVEVGAEAGFGFDGDADRIGVVDNEGEIIGGDILMALFWREILPKHPGATAIIEVKCSKALEEEVRRLGGRPYYYKAGHSLIKAEMKRVGAPFAGEYSGHMFFADEYYGYDDSFYAAARLLRLVAAGNETLAQMRASIPAYYHTEEMRIDCPDERKFDVMKQITAQALKDHDAVTVDGVRILYDGGWGLIRASNTQPVLAVRCEGTTPEKRDAIAADIRARILRAGLPDFQWKM</sequence>
<gene>
    <name evidence="12" type="ORF">FYJ74_08905</name>
</gene>
<dbReference type="Pfam" id="PF00408">
    <property type="entry name" value="PGM_PMM_IV"/>
    <property type="match status" value="1"/>
</dbReference>
<feature type="domain" description="Alpha-D-phosphohexomutase alpha/beta/alpha" evidence="10">
    <location>
        <begin position="154"/>
        <end position="252"/>
    </location>
</feature>
<dbReference type="GO" id="GO:0000287">
    <property type="term" value="F:magnesium ion binding"/>
    <property type="evidence" value="ECO:0007669"/>
    <property type="project" value="InterPro"/>
</dbReference>
<organism evidence="12 13">
    <name type="scientific">Pyramidobacter porci</name>
    <dbReference type="NCBI Taxonomy" id="2605789"/>
    <lineage>
        <taxon>Bacteria</taxon>
        <taxon>Thermotogati</taxon>
        <taxon>Synergistota</taxon>
        <taxon>Synergistia</taxon>
        <taxon>Synergistales</taxon>
        <taxon>Dethiosulfovibrionaceae</taxon>
        <taxon>Pyramidobacter</taxon>
    </lineage>
</organism>
<feature type="domain" description="Alpha-D-phosphohexomutase C-terminal" evidence="8">
    <location>
        <begin position="372"/>
        <end position="446"/>
    </location>
</feature>